<organism evidence="3 4">
    <name type="scientific">Trapa natans</name>
    <name type="common">Water chestnut</name>
    <dbReference type="NCBI Taxonomy" id="22666"/>
    <lineage>
        <taxon>Eukaryota</taxon>
        <taxon>Viridiplantae</taxon>
        <taxon>Streptophyta</taxon>
        <taxon>Embryophyta</taxon>
        <taxon>Tracheophyta</taxon>
        <taxon>Spermatophyta</taxon>
        <taxon>Magnoliopsida</taxon>
        <taxon>eudicotyledons</taxon>
        <taxon>Gunneridae</taxon>
        <taxon>Pentapetalae</taxon>
        <taxon>rosids</taxon>
        <taxon>malvids</taxon>
        <taxon>Myrtales</taxon>
        <taxon>Lythraceae</taxon>
        <taxon>Trapa</taxon>
    </lineage>
</organism>
<dbReference type="Gene3D" id="3.30.559.10">
    <property type="entry name" value="Chloramphenicol acetyltransferase-like domain"/>
    <property type="match status" value="2"/>
</dbReference>
<dbReference type="PANTHER" id="PTHR31625">
    <property type="match status" value="1"/>
</dbReference>
<dbReference type="InterPro" id="IPR051504">
    <property type="entry name" value="Plant_metabolite_acyltrans"/>
</dbReference>
<reference evidence="3 4" key="1">
    <citation type="journal article" date="2023" name="Hortic Res">
        <title>Pangenome of water caltrop reveals structural variations and asymmetric subgenome divergence after allopolyploidization.</title>
        <authorList>
            <person name="Zhang X."/>
            <person name="Chen Y."/>
            <person name="Wang L."/>
            <person name="Yuan Y."/>
            <person name="Fang M."/>
            <person name="Shi L."/>
            <person name="Lu R."/>
            <person name="Comes H.P."/>
            <person name="Ma Y."/>
            <person name="Chen Y."/>
            <person name="Huang G."/>
            <person name="Zhou Y."/>
            <person name="Zheng Z."/>
            <person name="Qiu Y."/>
        </authorList>
    </citation>
    <scope>NUCLEOTIDE SEQUENCE [LARGE SCALE GENOMIC DNA]</scope>
    <source>
        <strain evidence="3">F231</strain>
    </source>
</reference>
<protein>
    <submittedName>
        <fullName evidence="3">Uncharacterized protein</fullName>
    </submittedName>
</protein>
<dbReference type="Proteomes" id="UP001346149">
    <property type="component" value="Unassembled WGS sequence"/>
</dbReference>
<dbReference type="Pfam" id="PF02458">
    <property type="entry name" value="Transferase"/>
    <property type="match status" value="1"/>
</dbReference>
<evidence type="ECO:0000256" key="2">
    <source>
        <dbReference type="ARBA" id="ARBA00023315"/>
    </source>
</evidence>
<keyword evidence="2" id="KW-0012">Acyltransferase</keyword>
<dbReference type="InterPro" id="IPR023213">
    <property type="entry name" value="CAT-like_dom_sf"/>
</dbReference>
<evidence type="ECO:0000256" key="1">
    <source>
        <dbReference type="ARBA" id="ARBA00022679"/>
    </source>
</evidence>
<evidence type="ECO:0000313" key="4">
    <source>
        <dbReference type="Proteomes" id="UP001346149"/>
    </source>
</evidence>
<evidence type="ECO:0000313" key="3">
    <source>
        <dbReference type="EMBL" id="KAK4792544.1"/>
    </source>
</evidence>
<sequence length="504" mass="55535">MPNTQPRSSSAAKMPEDGGYNCLVEIIHRSWISPSQHSVPGSIHHLPLSFFDIPWLLCPPMQRLIFYDLPQYSLLRFTETAIPCLKRSLAIALRGFRPLAGCLVSPQPPGKPHIIFSSGDSVPFTAATSRGDFDELTSDRPQAALLVQHLLPPLPPPAVKDDGTRVAALMAVQMTLFPNSGICIGVQFNHVTADGMAFHMFMKKWASSCKEELLRLGSKEDANYNNGITIGVDKSLSAPVLDRGVVKDQRGLEPILLNQWFSMSSTWKDNNPTPISPSLYAHDKLRATFTMSRSHIDRLKSRITSNGIWDPAQHVSSFVATCAFIWPILSKSREVVHPEISSSRVYHFNFVADCRGRLGYPIPETYFGNCLDICFVVLDREELMGRQGMMAAARAIDASVKKLDMEGGPLRAAEKWLSDWGVTAGSGQLMVVAGSTRLRVYETNFGWGRPRKSLVVQVDTSEGVVSLAESRKGEGGVEVGLALRRASMDAFCDMFEQSLSSFCG</sequence>
<gene>
    <name evidence="3" type="ORF">SAY86_022979</name>
</gene>
<keyword evidence="1" id="KW-0808">Transferase</keyword>
<name>A0AAN7R554_TRANT</name>
<proteinExistence type="predicted"/>
<dbReference type="AlphaFoldDB" id="A0AAN7R554"/>
<keyword evidence="4" id="KW-1185">Reference proteome</keyword>
<comment type="caution">
    <text evidence="3">The sequence shown here is derived from an EMBL/GenBank/DDBJ whole genome shotgun (WGS) entry which is preliminary data.</text>
</comment>
<accession>A0AAN7R554</accession>
<dbReference type="GO" id="GO:0016747">
    <property type="term" value="F:acyltransferase activity, transferring groups other than amino-acyl groups"/>
    <property type="evidence" value="ECO:0007669"/>
    <property type="project" value="UniProtKB-ARBA"/>
</dbReference>
<dbReference type="EMBL" id="JAXQNO010000008">
    <property type="protein sequence ID" value="KAK4792544.1"/>
    <property type="molecule type" value="Genomic_DNA"/>
</dbReference>